<dbReference type="Proteomes" id="UP001454036">
    <property type="component" value="Unassembled WGS sequence"/>
</dbReference>
<reference evidence="2 3" key="1">
    <citation type="submission" date="2024-01" db="EMBL/GenBank/DDBJ databases">
        <title>The complete chloroplast genome sequence of Lithospermum erythrorhizon: insights into the phylogenetic relationship among Boraginaceae species and the maternal lineages of purple gromwells.</title>
        <authorList>
            <person name="Okada T."/>
            <person name="Watanabe K."/>
        </authorList>
    </citation>
    <scope>NUCLEOTIDE SEQUENCE [LARGE SCALE GENOMIC DNA]</scope>
</reference>
<organism evidence="2 3">
    <name type="scientific">Lithospermum erythrorhizon</name>
    <name type="common">Purple gromwell</name>
    <name type="synonym">Lithospermum officinale var. erythrorhizon</name>
    <dbReference type="NCBI Taxonomy" id="34254"/>
    <lineage>
        <taxon>Eukaryota</taxon>
        <taxon>Viridiplantae</taxon>
        <taxon>Streptophyta</taxon>
        <taxon>Embryophyta</taxon>
        <taxon>Tracheophyta</taxon>
        <taxon>Spermatophyta</taxon>
        <taxon>Magnoliopsida</taxon>
        <taxon>eudicotyledons</taxon>
        <taxon>Gunneridae</taxon>
        <taxon>Pentapetalae</taxon>
        <taxon>asterids</taxon>
        <taxon>lamiids</taxon>
        <taxon>Boraginales</taxon>
        <taxon>Boraginaceae</taxon>
        <taxon>Boraginoideae</taxon>
        <taxon>Lithospermeae</taxon>
        <taxon>Lithospermum</taxon>
    </lineage>
</organism>
<name>A0AAV3PYF4_LITER</name>
<keyword evidence="3" id="KW-1185">Reference proteome</keyword>
<dbReference type="Pfam" id="PF13966">
    <property type="entry name" value="zf-RVT"/>
    <property type="match status" value="1"/>
</dbReference>
<evidence type="ECO:0000259" key="1">
    <source>
        <dbReference type="Pfam" id="PF13966"/>
    </source>
</evidence>
<evidence type="ECO:0000313" key="3">
    <source>
        <dbReference type="Proteomes" id="UP001454036"/>
    </source>
</evidence>
<proteinExistence type="predicted"/>
<dbReference type="InterPro" id="IPR026960">
    <property type="entry name" value="RVT-Znf"/>
</dbReference>
<feature type="domain" description="Reverse transcriptase zinc-binding" evidence="1">
    <location>
        <begin position="145"/>
        <end position="215"/>
    </location>
</feature>
<gene>
    <name evidence="2" type="ORF">LIER_38347</name>
</gene>
<sequence length="244" mass="28322">MNLALLAKQGWRVVTRQASLLYKLLKGCNFRNKSFLNAKVGSNMSFGWRSMLEGRKVLRKGLDGGQGMERVNGTRTWVEALMGEADAKLIRAIAISKRQYHDRLVWHHTKSGNYLTSSRYLSARDMNKNGELGSSYQGETSSNLGQSKIWQQIWELKISPRVKNFMWKWLDNALLTKVNLRRRGVIIENRCPLCNKEPKTTSHLLFHCEYAARLWYIDSRLVGEDFAGDKKMRGWRMVLRSWHV</sequence>
<dbReference type="EMBL" id="BAABME010019318">
    <property type="protein sequence ID" value="GAA0156809.1"/>
    <property type="molecule type" value="Genomic_DNA"/>
</dbReference>
<dbReference type="AlphaFoldDB" id="A0AAV3PYF4"/>
<protein>
    <recommendedName>
        <fullName evidence="1">Reverse transcriptase zinc-binding domain-containing protein</fullName>
    </recommendedName>
</protein>
<evidence type="ECO:0000313" key="2">
    <source>
        <dbReference type="EMBL" id="GAA0156809.1"/>
    </source>
</evidence>
<comment type="caution">
    <text evidence="2">The sequence shown here is derived from an EMBL/GenBank/DDBJ whole genome shotgun (WGS) entry which is preliminary data.</text>
</comment>
<accession>A0AAV3PYF4</accession>